<proteinExistence type="predicted"/>
<protein>
    <submittedName>
        <fullName evidence="1">Uncharacterized protein</fullName>
    </submittedName>
</protein>
<organism evidence="1 2">
    <name type="scientific">Plasmodiophora brassicae</name>
    <name type="common">Clubroot disease agent</name>
    <dbReference type="NCBI Taxonomy" id="37360"/>
    <lineage>
        <taxon>Eukaryota</taxon>
        <taxon>Sar</taxon>
        <taxon>Rhizaria</taxon>
        <taxon>Endomyxa</taxon>
        <taxon>Phytomyxea</taxon>
        <taxon>Plasmodiophorida</taxon>
        <taxon>Plasmodiophoridae</taxon>
        <taxon>Plasmodiophora</taxon>
    </lineage>
</organism>
<reference evidence="1 2" key="1">
    <citation type="submission" date="2018-03" db="EMBL/GenBank/DDBJ databases">
        <authorList>
            <person name="Fogelqvist J."/>
        </authorList>
    </citation>
    <scope>NUCLEOTIDE SEQUENCE [LARGE SCALE GENOMIC DNA]</scope>
</reference>
<gene>
    <name evidence="1" type="ORF">PLBR_LOCUS4791</name>
</gene>
<name>A0A3P3YBN3_PLABS</name>
<geneLocation type="mitochondrion" evidence="1"/>
<evidence type="ECO:0000313" key="1">
    <source>
        <dbReference type="EMBL" id="SPQ97576.1"/>
    </source>
</evidence>
<dbReference type="AlphaFoldDB" id="A0A3P3YBN3"/>
<sequence>MFAVTAPGSVPERNDDDFECSWSMAGNWQTLSPVQRSADSISWLNAVLSRPNDVTASSTSASRTTSSLQSRLCALAEPLLADANLDAILSGVTLTPDHVSDVVSGFPDDASLLLALLENVSGGVGSTLHKTDQELGLDATKADTVRRVHRLLTRAILSPAFVTGDCVRLALAAPGTQPIAVILAWVLHERHRRSHGCRSHPDPTCTTCATFLDAYVRFTRAHITPVFSPKMAGALLAICVLVDPVEYVRALEDGPAGGRSAGHLTFCSVERAALWDPYFVAVSKASRSLKRAALGDLVALVDNRQNCTKITTTVPDWHVQPLTLLKAVSAAGDDESVASIHAVVSALLANLFLTTPRFRPALEVVLEFAERKNSVETARVIATKFLQRLAPNRFSSSTHAVEWNNMVDVAELVRDQIFCNAPSFSLSGPFQGVGGFRLTAGGKHDPLDSDLALATTTLLRAIGCYSRSSRLDEKRVGGPGKAAAICDALEDARLLLRIVPIKVKDAGNQHDLVEAIGEFATGMFFPKRMAKALRRAALLPIKHRVPDSLVDEVLDEQGALVPLTVRHLRESIEVTSHVRMFKTYSGWMASTFVNVIVDRGLSARSAVRIGIFLQSAGLVRPVRRQDAVFSNDNELFQFE</sequence>
<accession>A0A3P3YBN3</accession>
<dbReference type="EMBL" id="OVEO01000008">
    <property type="protein sequence ID" value="SPQ97576.1"/>
    <property type="molecule type" value="Genomic_DNA"/>
</dbReference>
<evidence type="ECO:0000313" key="2">
    <source>
        <dbReference type="Proteomes" id="UP000290189"/>
    </source>
</evidence>
<keyword evidence="1" id="KW-0496">Mitochondrion</keyword>
<dbReference type="Proteomes" id="UP000290189">
    <property type="component" value="Unassembled WGS sequence"/>
</dbReference>